<sequence>MTHLNDHRLATLRQDLHDLYGNNHDAAEIDAEVDAAIARHTAGAMVEEFIPVLVEREVKEYFGGHRIHVRFFAGTNHALAEEVVKLTKEQAGDALLADAAHSHTEVDPNNRMVSMPDFIVYLGRDIPRDEAGKDIKIWDIAEANTEEEKRELHDDLEARVLYMLNRLGIDPVEERTAVGV</sequence>
<reference evidence="1 2" key="1">
    <citation type="submission" date="2017-05" db="EMBL/GenBank/DDBJ databases">
        <title>Complete genome sequence of Corynebacterium striatum KC-Na-1 isolated from Neophocaena asiaeorientalis in Korea.</title>
        <authorList>
            <person name="Kim J.H."/>
            <person name="Lee K."/>
        </authorList>
    </citation>
    <scope>NUCLEOTIDE SEQUENCE [LARGE SCALE GENOMIC DNA]</scope>
    <source>
        <strain evidence="1 2">KC-Na-01</strain>
    </source>
</reference>
<dbReference type="AlphaFoldDB" id="A0A2Z2J5G9"/>
<organism evidence="1 2">
    <name type="scientific">Corynebacterium striatum</name>
    <dbReference type="NCBI Taxonomy" id="43770"/>
    <lineage>
        <taxon>Bacteria</taxon>
        <taxon>Bacillati</taxon>
        <taxon>Actinomycetota</taxon>
        <taxon>Actinomycetes</taxon>
        <taxon>Mycobacteriales</taxon>
        <taxon>Corynebacteriaceae</taxon>
        <taxon>Corynebacterium</taxon>
    </lineage>
</organism>
<dbReference type="Proteomes" id="UP000250197">
    <property type="component" value="Chromosome"/>
</dbReference>
<gene>
    <name evidence="1" type="ORF">CBE89_02075</name>
</gene>
<dbReference type="KEGG" id="cstr:CBE89_02075"/>
<proteinExistence type="predicted"/>
<dbReference type="RefSeq" id="WP_167371779.1">
    <property type="nucleotide sequence ID" value="NZ_CP021252.1"/>
</dbReference>
<dbReference type="NCBIfam" id="NF046112">
    <property type="entry name" value="MSMEG_6209_Nter"/>
    <property type="match status" value="1"/>
</dbReference>
<evidence type="ECO:0000313" key="2">
    <source>
        <dbReference type="Proteomes" id="UP000250197"/>
    </source>
</evidence>
<dbReference type="Gene3D" id="1.10.8.1060">
    <property type="entry name" value="Corynebacterium glutamicum thioredoxin-dependent arsenate reductase, N-terminal domain"/>
    <property type="match status" value="1"/>
</dbReference>
<name>A0A2Z2J5G9_CORST</name>
<protein>
    <submittedName>
        <fullName evidence="1">Protein tyrosine phosphatase</fullName>
    </submittedName>
</protein>
<dbReference type="EMBL" id="CP021252">
    <property type="protein sequence ID" value="ART20418.1"/>
    <property type="molecule type" value="Genomic_DNA"/>
</dbReference>
<evidence type="ECO:0000313" key="1">
    <source>
        <dbReference type="EMBL" id="ART20418.1"/>
    </source>
</evidence>
<accession>A0A2Z2J5G9</accession>